<dbReference type="GO" id="GO:0016020">
    <property type="term" value="C:membrane"/>
    <property type="evidence" value="ECO:0007669"/>
    <property type="project" value="UniProtKB-SubCell"/>
</dbReference>
<dbReference type="Proteomes" id="UP000253772">
    <property type="component" value="Chromosome c1"/>
</dbReference>
<proteinExistence type="predicted"/>
<feature type="transmembrane region" description="Helical" evidence="6">
    <location>
        <begin position="342"/>
        <end position="365"/>
    </location>
</feature>
<dbReference type="SUPFAM" id="SSF103473">
    <property type="entry name" value="MFS general substrate transporter"/>
    <property type="match status" value="1"/>
</dbReference>
<dbReference type="GO" id="GO:0022857">
    <property type="term" value="F:transmembrane transporter activity"/>
    <property type="evidence" value="ECO:0007669"/>
    <property type="project" value="InterPro"/>
</dbReference>
<sequence>MAEALTSSRGNVLPQEAEESGPSNVYQPRKAWTIAIWLTAFSAINFLDKVVLGMLAVPIMEDFHLTPTSFGVIAGSFFWLFSLSAVVVGFIGNRVASRWILLCMAFVWSVVQLPVAFASKSWVLLASRVALGAGEGPSFPVSAHALFKWFPHDKRNLPVTLINQGAVIGLLLAGLLVPYVSHNWGWRTNFIMLAIASAVWGLGWLCFGREGTLSSAAVDDGAPRAAALPRRVPYRKLLTDPTILSACFVGFTAYWSLALVLTWIPSYLEQALGFDRISAGKVFALQVAAGIPISMTLSWLSQRMLQRGASTRVARVLFGAVCVGVGGLGLLVPAFVPMPTPYRLVLLTAAATLPNMVFSFGPAILAEITPDAQRSAIVALNVAVSTCAGAIAPITMGWFVQAHPGDLAHGYELGFALGGAVMLTGFVMSWLGQHPERSLRRLQG</sequence>
<reference evidence="8 9" key="1">
    <citation type="submission" date="2019-03" db="EMBL/GenBank/DDBJ databases">
        <title>Comparative insights into the high quality Complete genome sequence of highly metal resistant Cupriavidus metallidurans strain BS1 isolated from a gold-copper mine.</title>
        <authorList>
            <person name="Mazhar H.S."/>
            <person name="Rensing C."/>
        </authorList>
    </citation>
    <scope>NUCLEOTIDE SEQUENCE [LARGE SCALE GENOMIC DNA]</scope>
    <source>
        <strain evidence="8 9">BS1</strain>
    </source>
</reference>
<feature type="transmembrane region" description="Helical" evidence="6">
    <location>
        <begin position="34"/>
        <end position="57"/>
    </location>
</feature>
<accession>A0A482IKT6</accession>
<evidence type="ECO:0000256" key="2">
    <source>
        <dbReference type="ARBA" id="ARBA00022692"/>
    </source>
</evidence>
<dbReference type="InterPro" id="IPR020846">
    <property type="entry name" value="MFS_dom"/>
</dbReference>
<keyword evidence="4 6" id="KW-0472">Membrane</keyword>
<evidence type="ECO:0000313" key="9">
    <source>
        <dbReference type="Proteomes" id="UP000253772"/>
    </source>
</evidence>
<dbReference type="PROSITE" id="PS50850">
    <property type="entry name" value="MFS"/>
    <property type="match status" value="1"/>
</dbReference>
<evidence type="ECO:0000256" key="6">
    <source>
        <dbReference type="SAM" id="Phobius"/>
    </source>
</evidence>
<keyword evidence="3 6" id="KW-1133">Transmembrane helix</keyword>
<comment type="subcellular location">
    <subcellularLocation>
        <location evidence="1">Membrane</location>
        <topology evidence="1">Multi-pass membrane protein</topology>
    </subcellularLocation>
</comment>
<evidence type="ECO:0000256" key="5">
    <source>
        <dbReference type="SAM" id="MobiDB-lite"/>
    </source>
</evidence>
<feature type="transmembrane region" description="Helical" evidence="6">
    <location>
        <begin position="413"/>
        <end position="432"/>
    </location>
</feature>
<feature type="compositionally biased region" description="Polar residues" evidence="5">
    <location>
        <begin position="1"/>
        <end position="10"/>
    </location>
</feature>
<dbReference type="InterPro" id="IPR050382">
    <property type="entry name" value="MFS_Na/Anion_cotransporter"/>
</dbReference>
<dbReference type="AlphaFoldDB" id="A0A482IKT6"/>
<name>A0A482IKT6_9BURK</name>
<dbReference type="InterPro" id="IPR011701">
    <property type="entry name" value="MFS"/>
</dbReference>
<organism evidence="8 9">
    <name type="scientific">Cupriavidus metallidurans</name>
    <dbReference type="NCBI Taxonomy" id="119219"/>
    <lineage>
        <taxon>Bacteria</taxon>
        <taxon>Pseudomonadati</taxon>
        <taxon>Pseudomonadota</taxon>
        <taxon>Betaproteobacteria</taxon>
        <taxon>Burkholderiales</taxon>
        <taxon>Burkholderiaceae</taxon>
        <taxon>Cupriavidus</taxon>
    </lineage>
</organism>
<feature type="domain" description="Major facilitator superfamily (MFS) profile" evidence="7">
    <location>
        <begin position="34"/>
        <end position="437"/>
    </location>
</feature>
<feature type="transmembrane region" description="Helical" evidence="6">
    <location>
        <begin position="99"/>
        <end position="119"/>
    </location>
</feature>
<feature type="transmembrane region" description="Helical" evidence="6">
    <location>
        <begin position="69"/>
        <end position="92"/>
    </location>
</feature>
<evidence type="ECO:0000256" key="3">
    <source>
        <dbReference type="ARBA" id="ARBA00022989"/>
    </source>
</evidence>
<feature type="transmembrane region" description="Helical" evidence="6">
    <location>
        <begin position="243"/>
        <end position="263"/>
    </location>
</feature>
<dbReference type="PANTHER" id="PTHR11662:SF450">
    <property type="entry name" value="BLR1003 PROTEIN"/>
    <property type="match status" value="1"/>
</dbReference>
<feature type="transmembrane region" description="Helical" evidence="6">
    <location>
        <begin position="377"/>
        <end position="401"/>
    </location>
</feature>
<dbReference type="RefSeq" id="WP_024569034.1">
    <property type="nucleotide sequence ID" value="NZ_CP037900.1"/>
</dbReference>
<evidence type="ECO:0000259" key="7">
    <source>
        <dbReference type="PROSITE" id="PS50850"/>
    </source>
</evidence>
<dbReference type="PANTHER" id="PTHR11662">
    <property type="entry name" value="SOLUTE CARRIER FAMILY 17"/>
    <property type="match status" value="1"/>
</dbReference>
<evidence type="ECO:0000256" key="1">
    <source>
        <dbReference type="ARBA" id="ARBA00004141"/>
    </source>
</evidence>
<dbReference type="InterPro" id="IPR036259">
    <property type="entry name" value="MFS_trans_sf"/>
</dbReference>
<dbReference type="EMBL" id="CP037900">
    <property type="protein sequence ID" value="QBP08731.1"/>
    <property type="molecule type" value="Genomic_DNA"/>
</dbReference>
<keyword evidence="2 6" id="KW-0812">Transmembrane</keyword>
<evidence type="ECO:0000256" key="4">
    <source>
        <dbReference type="ARBA" id="ARBA00023136"/>
    </source>
</evidence>
<dbReference type="OrthoDB" id="4474610at2"/>
<feature type="region of interest" description="Disordered" evidence="5">
    <location>
        <begin position="1"/>
        <end position="24"/>
    </location>
</feature>
<feature type="transmembrane region" description="Helical" evidence="6">
    <location>
        <begin position="283"/>
        <end position="301"/>
    </location>
</feature>
<feature type="transmembrane region" description="Helical" evidence="6">
    <location>
        <begin position="313"/>
        <end position="336"/>
    </location>
</feature>
<evidence type="ECO:0000313" key="8">
    <source>
        <dbReference type="EMBL" id="QBP08731.1"/>
    </source>
</evidence>
<feature type="transmembrane region" description="Helical" evidence="6">
    <location>
        <begin position="159"/>
        <end position="180"/>
    </location>
</feature>
<dbReference type="Pfam" id="PF07690">
    <property type="entry name" value="MFS_1"/>
    <property type="match status" value="1"/>
</dbReference>
<gene>
    <name evidence="8" type="ORF">DDF84_002715</name>
</gene>
<protein>
    <submittedName>
        <fullName evidence="8">MFS transporter</fullName>
    </submittedName>
</protein>
<dbReference type="Gene3D" id="1.20.1250.20">
    <property type="entry name" value="MFS general substrate transporter like domains"/>
    <property type="match status" value="2"/>
</dbReference>